<dbReference type="STRING" id="365044.Pnap_3293"/>
<reference evidence="2" key="1">
    <citation type="journal article" date="2009" name="Environ. Microbiol.">
        <title>The genome of Polaromonas naphthalenivorans strain CJ2, isolated from coal tar-contaminated sediment, reveals physiological and metabolic versatility and evolution through extensive horizontal gene transfer.</title>
        <authorList>
            <person name="Yagi J.M."/>
            <person name="Sims D."/>
            <person name="Brettin T."/>
            <person name="Bruce D."/>
            <person name="Madsen E.L."/>
        </authorList>
    </citation>
    <scope>NUCLEOTIDE SEQUENCE [LARGE SCALE GENOMIC DNA]</scope>
    <source>
        <strain evidence="2">CJ2</strain>
    </source>
</reference>
<organism evidence="1 2">
    <name type="scientific">Polaromonas naphthalenivorans (strain CJ2)</name>
    <dbReference type="NCBI Taxonomy" id="365044"/>
    <lineage>
        <taxon>Bacteria</taxon>
        <taxon>Pseudomonadati</taxon>
        <taxon>Pseudomonadota</taxon>
        <taxon>Betaproteobacteria</taxon>
        <taxon>Burkholderiales</taxon>
        <taxon>Comamonadaceae</taxon>
        <taxon>Polaromonas</taxon>
    </lineage>
</organism>
<sequence length="154" mass="17164">MSFLSNPPTPTEEAIITNDGFFPDIEPLKLRAFARLDGTVTVDRLTYSILSAIASVNAELWQFKSSQQQLGISTLAAVPADQIAGVNVKVIHYLRAVYSAVQADLIEHYRDFDTTGAGDKAAEKLEQRTNDLRRNMRWAISDLLAIRRNTVELI</sequence>
<gene>
    <name evidence="1" type="ordered locus">Pnap_3293</name>
</gene>
<dbReference type="AlphaFoldDB" id="A1VSG3"/>
<dbReference type="eggNOG" id="ENOG5032SDV">
    <property type="taxonomic scope" value="Bacteria"/>
</dbReference>
<dbReference type="Proteomes" id="UP000000644">
    <property type="component" value="Chromosome"/>
</dbReference>
<keyword evidence="2" id="KW-1185">Reference proteome</keyword>
<protein>
    <submittedName>
        <fullName evidence="1">Phage head completion</fullName>
    </submittedName>
</protein>
<dbReference type="Pfam" id="PF05926">
    <property type="entry name" value="Phage_GPL"/>
    <property type="match status" value="1"/>
</dbReference>
<evidence type="ECO:0000313" key="2">
    <source>
        <dbReference type="Proteomes" id="UP000000644"/>
    </source>
</evidence>
<name>A1VSG3_POLNA</name>
<dbReference type="HOGENOM" id="CLU_109291_1_1_4"/>
<proteinExistence type="predicted"/>
<dbReference type="EMBL" id="CP000529">
    <property type="protein sequence ID" value="ABM38591.1"/>
    <property type="molecule type" value="Genomic_DNA"/>
</dbReference>
<dbReference type="OrthoDB" id="6312934at2"/>
<dbReference type="KEGG" id="pna:Pnap_3293"/>
<evidence type="ECO:0000313" key="1">
    <source>
        <dbReference type="EMBL" id="ABM38591.1"/>
    </source>
</evidence>
<dbReference type="InterPro" id="IPR009225">
    <property type="entry name" value="Phage_head_completion_GpL"/>
</dbReference>
<accession>A1VSG3</accession>
<dbReference type="RefSeq" id="WP_011802662.1">
    <property type="nucleotide sequence ID" value="NC_008781.1"/>
</dbReference>